<gene>
    <name evidence="7" type="ordered locus">MAV_1139</name>
</gene>
<dbReference type="HOGENOM" id="CLU_1045160_0_0_11"/>
<evidence type="ECO:0000256" key="4">
    <source>
        <dbReference type="ARBA" id="ARBA00022827"/>
    </source>
</evidence>
<feature type="domain" description="FAD-binding" evidence="6">
    <location>
        <begin position="16"/>
        <end position="48"/>
    </location>
</feature>
<dbReference type="GO" id="GO:0016491">
    <property type="term" value="F:oxidoreductase activity"/>
    <property type="evidence" value="ECO:0007669"/>
    <property type="project" value="UniProtKB-KW"/>
</dbReference>
<dbReference type="Proteomes" id="UP000001574">
    <property type="component" value="Chromosome"/>
</dbReference>
<evidence type="ECO:0000256" key="1">
    <source>
        <dbReference type="ARBA" id="ARBA00001974"/>
    </source>
</evidence>
<dbReference type="AlphaFoldDB" id="A0A0H3A331"/>
<evidence type="ECO:0000259" key="6">
    <source>
        <dbReference type="Pfam" id="PF01494"/>
    </source>
</evidence>
<evidence type="ECO:0000313" key="8">
    <source>
        <dbReference type="Proteomes" id="UP000001574"/>
    </source>
</evidence>
<sequence length="266" mass="28974">MIRGARDFTPGMTITTDVAVVGSGPIGIVTALELAASGVQVVLIESGAQRPDRAAQQLAEFDSRHDDYFHSRSGLTVRRQVGGTSALWGGRCVKFDRIDFEHRLITEQAPWPIGYDDVEPYLQRACDWAACGRAVFNARDIPELAHRDLVAGLPDGAVRSTDLERWALPTRFGRHYRKALRRTAGLTLWTGLTCTEIVTEPAGGRVDHLVVKTLPGAQGKVVATVDAAEKSWSAEVCGPCGTGDQRFAVTNDMCFPLRGKDDRDVV</sequence>
<proteinExistence type="inferred from homology"/>
<dbReference type="Gene3D" id="3.50.50.60">
    <property type="entry name" value="FAD/NAD(P)-binding domain"/>
    <property type="match status" value="1"/>
</dbReference>
<organism evidence="7 8">
    <name type="scientific">Mycobacterium avium (strain 104)</name>
    <dbReference type="NCBI Taxonomy" id="243243"/>
    <lineage>
        <taxon>Bacteria</taxon>
        <taxon>Bacillati</taxon>
        <taxon>Actinomycetota</taxon>
        <taxon>Actinomycetes</taxon>
        <taxon>Mycobacteriales</taxon>
        <taxon>Mycobacteriaceae</taxon>
        <taxon>Mycobacterium</taxon>
        <taxon>Mycobacterium avium complex (MAC)</taxon>
    </lineage>
</organism>
<evidence type="ECO:0000256" key="2">
    <source>
        <dbReference type="ARBA" id="ARBA00010790"/>
    </source>
</evidence>
<dbReference type="KEGG" id="mav:MAV_1139"/>
<evidence type="ECO:0000256" key="5">
    <source>
        <dbReference type="ARBA" id="ARBA00023002"/>
    </source>
</evidence>
<evidence type="ECO:0000256" key="3">
    <source>
        <dbReference type="ARBA" id="ARBA00022630"/>
    </source>
</evidence>
<dbReference type="InterPro" id="IPR051473">
    <property type="entry name" value="P2Ox-like"/>
</dbReference>
<dbReference type="GO" id="GO:0071949">
    <property type="term" value="F:FAD binding"/>
    <property type="evidence" value="ECO:0007669"/>
    <property type="project" value="InterPro"/>
</dbReference>
<comment type="similarity">
    <text evidence="2">Belongs to the GMC oxidoreductase family.</text>
</comment>
<dbReference type="EMBL" id="CP000479">
    <property type="protein sequence ID" value="ABK68402.1"/>
    <property type="molecule type" value="Genomic_DNA"/>
</dbReference>
<dbReference type="InterPro" id="IPR036188">
    <property type="entry name" value="FAD/NAD-bd_sf"/>
</dbReference>
<dbReference type="Pfam" id="PF01494">
    <property type="entry name" value="FAD_binding_3"/>
    <property type="match status" value="1"/>
</dbReference>
<dbReference type="PANTHER" id="PTHR42784">
    <property type="entry name" value="PYRANOSE 2-OXIDASE"/>
    <property type="match status" value="1"/>
</dbReference>
<dbReference type="PANTHER" id="PTHR42784:SF1">
    <property type="entry name" value="PYRANOSE 2-OXIDASE"/>
    <property type="match status" value="1"/>
</dbReference>
<keyword evidence="3" id="KW-0285">Flavoprotein</keyword>
<name>A0A0H3A331_MYCA1</name>
<accession>A0A0H3A331</accession>
<protein>
    <recommendedName>
        <fullName evidence="6">FAD-binding domain-containing protein</fullName>
    </recommendedName>
</protein>
<reference evidence="7 8" key="1">
    <citation type="submission" date="2006-10" db="EMBL/GenBank/DDBJ databases">
        <authorList>
            <person name="Fleischmann R.D."/>
            <person name="Dodson R.J."/>
            <person name="Haft D.H."/>
            <person name="Merkel J.S."/>
            <person name="Nelson W.C."/>
            <person name="Fraser C.M."/>
        </authorList>
    </citation>
    <scope>NUCLEOTIDE SEQUENCE [LARGE SCALE GENOMIC DNA]</scope>
    <source>
        <strain evidence="7 8">104</strain>
    </source>
</reference>
<evidence type="ECO:0000313" key="7">
    <source>
        <dbReference type="EMBL" id="ABK68402.1"/>
    </source>
</evidence>
<keyword evidence="5" id="KW-0560">Oxidoreductase</keyword>
<keyword evidence="4" id="KW-0274">FAD</keyword>
<comment type="cofactor">
    <cofactor evidence="1">
        <name>FAD</name>
        <dbReference type="ChEBI" id="CHEBI:57692"/>
    </cofactor>
</comment>
<dbReference type="InterPro" id="IPR002938">
    <property type="entry name" value="FAD-bd"/>
</dbReference>
<dbReference type="SUPFAM" id="SSF51905">
    <property type="entry name" value="FAD/NAD(P)-binding domain"/>
    <property type="match status" value="1"/>
</dbReference>